<gene>
    <name evidence="1" type="ORF">Krac_3750</name>
</gene>
<keyword evidence="2" id="KW-1185">Reference proteome</keyword>
<reference evidence="1 2" key="1">
    <citation type="journal article" date="2011" name="Stand. Genomic Sci.">
        <title>Non-contiguous finished genome sequence and contextual data of the filamentous soil bacterium Ktedonobacter racemifer type strain (SOSP1-21).</title>
        <authorList>
            <person name="Chang Y.J."/>
            <person name="Land M."/>
            <person name="Hauser L."/>
            <person name="Chertkov O."/>
            <person name="Del Rio T.G."/>
            <person name="Nolan M."/>
            <person name="Copeland A."/>
            <person name="Tice H."/>
            <person name="Cheng J.F."/>
            <person name="Lucas S."/>
            <person name="Han C."/>
            <person name="Goodwin L."/>
            <person name="Pitluck S."/>
            <person name="Ivanova N."/>
            <person name="Ovchinikova G."/>
            <person name="Pati A."/>
            <person name="Chen A."/>
            <person name="Palaniappan K."/>
            <person name="Mavromatis K."/>
            <person name="Liolios K."/>
            <person name="Brettin T."/>
            <person name="Fiebig A."/>
            <person name="Rohde M."/>
            <person name="Abt B."/>
            <person name="Goker M."/>
            <person name="Detter J.C."/>
            <person name="Woyke T."/>
            <person name="Bristow J."/>
            <person name="Eisen J.A."/>
            <person name="Markowitz V."/>
            <person name="Hugenholtz P."/>
            <person name="Kyrpides N.C."/>
            <person name="Klenk H.P."/>
            <person name="Lapidus A."/>
        </authorList>
    </citation>
    <scope>NUCLEOTIDE SEQUENCE [LARGE SCALE GENOMIC DNA]</scope>
    <source>
        <strain evidence="2">DSM 44963</strain>
    </source>
</reference>
<evidence type="ECO:0000313" key="1">
    <source>
        <dbReference type="EMBL" id="EFH82876.1"/>
    </source>
</evidence>
<dbReference type="AlphaFoldDB" id="D6U2X1"/>
<sequence length="41" mass="4765">MPIPMFRTDFSRFTLKSVEVSASFYHFFPITQSAGEPKNPR</sequence>
<proteinExistence type="predicted"/>
<dbReference type="EMBL" id="ADVG01000004">
    <property type="protein sequence ID" value="EFH82876.1"/>
    <property type="molecule type" value="Genomic_DNA"/>
</dbReference>
<name>D6U2X1_KTERA</name>
<dbReference type="Proteomes" id="UP000004508">
    <property type="component" value="Unassembled WGS sequence"/>
</dbReference>
<protein>
    <submittedName>
        <fullName evidence="1">Uncharacterized protein</fullName>
    </submittedName>
</protein>
<dbReference type="InParanoid" id="D6U2X1"/>
<organism evidence="1 2">
    <name type="scientific">Ktedonobacter racemifer DSM 44963</name>
    <dbReference type="NCBI Taxonomy" id="485913"/>
    <lineage>
        <taxon>Bacteria</taxon>
        <taxon>Bacillati</taxon>
        <taxon>Chloroflexota</taxon>
        <taxon>Ktedonobacteria</taxon>
        <taxon>Ktedonobacterales</taxon>
        <taxon>Ktedonobacteraceae</taxon>
        <taxon>Ktedonobacter</taxon>
    </lineage>
</organism>
<evidence type="ECO:0000313" key="2">
    <source>
        <dbReference type="Proteomes" id="UP000004508"/>
    </source>
</evidence>
<comment type="caution">
    <text evidence="1">The sequence shown here is derived from an EMBL/GenBank/DDBJ whole genome shotgun (WGS) entry which is preliminary data.</text>
</comment>
<accession>D6U2X1</accession>